<dbReference type="PANTHER" id="PTHR43630">
    <property type="entry name" value="POLY-BETA-1,6-N-ACETYL-D-GLUCOSAMINE SYNTHASE"/>
    <property type="match status" value="1"/>
</dbReference>
<proteinExistence type="inferred from homology"/>
<evidence type="ECO:0000256" key="1">
    <source>
        <dbReference type="ARBA" id="ARBA00006739"/>
    </source>
</evidence>
<accession>A0A564ZGS2</accession>
<feature type="transmembrane region" description="Helical" evidence="4">
    <location>
        <begin position="346"/>
        <end position="367"/>
    </location>
</feature>
<dbReference type="EMBL" id="CABIKM010000014">
    <property type="protein sequence ID" value="VUZ84494.1"/>
    <property type="molecule type" value="Genomic_DNA"/>
</dbReference>
<dbReference type="GO" id="GO:0016757">
    <property type="term" value="F:glycosyltransferase activity"/>
    <property type="evidence" value="ECO:0007669"/>
    <property type="project" value="UniProtKB-KW"/>
</dbReference>
<dbReference type="Gene3D" id="3.90.550.10">
    <property type="entry name" value="Spore Coat Polysaccharide Biosynthesis Protein SpsA, Chain A"/>
    <property type="match status" value="1"/>
</dbReference>
<evidence type="ECO:0000256" key="3">
    <source>
        <dbReference type="ARBA" id="ARBA00022679"/>
    </source>
</evidence>
<protein>
    <submittedName>
        <fullName evidence="6">Beta-monoglucosyldiacylglycerol synthase</fullName>
        <ecNumber evidence="6">2.4.1.-</ecNumber>
    </submittedName>
</protein>
<dbReference type="Proteomes" id="UP000334340">
    <property type="component" value="Unassembled WGS sequence"/>
</dbReference>
<dbReference type="SUPFAM" id="SSF53448">
    <property type="entry name" value="Nucleotide-diphospho-sugar transferases"/>
    <property type="match status" value="1"/>
</dbReference>
<feature type="domain" description="Glycosyltransferase 2-like" evidence="5">
    <location>
        <begin position="50"/>
        <end position="214"/>
    </location>
</feature>
<comment type="similarity">
    <text evidence="1">Belongs to the glycosyltransferase 2 family.</text>
</comment>
<evidence type="ECO:0000313" key="7">
    <source>
        <dbReference type="Proteomes" id="UP000334340"/>
    </source>
</evidence>
<keyword evidence="4" id="KW-0472">Membrane</keyword>
<keyword evidence="3 6" id="KW-0808">Transferase</keyword>
<dbReference type="PANTHER" id="PTHR43630:SF1">
    <property type="entry name" value="POLY-BETA-1,6-N-ACETYL-D-GLUCOSAMINE SYNTHASE"/>
    <property type="match status" value="1"/>
</dbReference>
<feature type="transmembrane region" description="Helical" evidence="4">
    <location>
        <begin position="294"/>
        <end position="315"/>
    </location>
</feature>
<dbReference type="InterPro" id="IPR001173">
    <property type="entry name" value="Glyco_trans_2-like"/>
</dbReference>
<evidence type="ECO:0000256" key="4">
    <source>
        <dbReference type="SAM" id="Phobius"/>
    </source>
</evidence>
<evidence type="ECO:0000259" key="5">
    <source>
        <dbReference type="Pfam" id="PF00535"/>
    </source>
</evidence>
<dbReference type="AlphaFoldDB" id="A0A564ZGS2"/>
<keyword evidence="4" id="KW-0812">Transmembrane</keyword>
<dbReference type="EC" id="2.4.1.-" evidence="6"/>
<organism evidence="6 7">
    <name type="scientific">Candidatus Methylomirabilis lanthanidiphila</name>
    <dbReference type="NCBI Taxonomy" id="2211376"/>
    <lineage>
        <taxon>Bacteria</taxon>
        <taxon>Candidatus Methylomirabilota</taxon>
        <taxon>Candidatus Methylomirabilia</taxon>
        <taxon>Candidatus Methylomirabilales</taxon>
        <taxon>Candidatus Methylomirabilaceae</taxon>
        <taxon>Candidatus Methylomirabilis</taxon>
    </lineage>
</organism>
<keyword evidence="2 6" id="KW-0328">Glycosyltransferase</keyword>
<reference evidence="6 7" key="1">
    <citation type="submission" date="2019-07" db="EMBL/GenBank/DDBJ databases">
        <authorList>
            <person name="Cremers G."/>
        </authorList>
    </citation>
    <scope>NUCLEOTIDE SEQUENCE [LARGE SCALE GENOMIC DNA]</scope>
</reference>
<gene>
    <name evidence="6" type="ORF">MELA_00867</name>
</gene>
<evidence type="ECO:0000256" key="2">
    <source>
        <dbReference type="ARBA" id="ARBA00022676"/>
    </source>
</evidence>
<keyword evidence="7" id="KW-1185">Reference proteome</keyword>
<evidence type="ECO:0000313" key="6">
    <source>
        <dbReference type="EMBL" id="VUZ84494.1"/>
    </source>
</evidence>
<name>A0A564ZGS2_9BACT</name>
<sequence length="381" mass="41739">MAIVVAKITLWCCATLFLYAYVGYPVLVKILALICRREEGVKQDVPVSVTVIVAAHNEGDAIADRLNNIAALDVPIRATVEVIVASDGSTDSTNEIVAAWSDPKVRLLTLPRGGRAMAHNRAAEIARGDILVFTDARTSFRADFLSAILGHFSDPRVGCAVGRLVYATDRHTVAEDTGRYWTYETRLREWESAAGLLTAGSGCCMAVRKQLFRTLQPDEDVDDAVPLDLLLGLHRIVFVRDAVVFDVAPSTLRDEILARARMTVLCLTALLRRGALLNPFRFPKAAVALLSHRILRYLTPVLACGAFLSSTILAMEPLYRSAFVIQVLFYLFAFVGLVIGKAGSAIAVFRVPMSFCAWNAGFAAGLLKVVRRQRITVYEPI</sequence>
<keyword evidence="4" id="KW-1133">Transmembrane helix</keyword>
<feature type="transmembrane region" description="Helical" evidence="4">
    <location>
        <begin position="322"/>
        <end position="340"/>
    </location>
</feature>
<dbReference type="Pfam" id="PF00535">
    <property type="entry name" value="Glycos_transf_2"/>
    <property type="match status" value="1"/>
</dbReference>
<dbReference type="InterPro" id="IPR029044">
    <property type="entry name" value="Nucleotide-diphossugar_trans"/>
</dbReference>
<feature type="transmembrane region" description="Helical" evidence="4">
    <location>
        <begin position="6"/>
        <end position="27"/>
    </location>
</feature>